<evidence type="ECO:0000259" key="1">
    <source>
        <dbReference type="PROSITE" id="PS51186"/>
    </source>
</evidence>
<dbReference type="AlphaFoldDB" id="A0A5J5GSE9"/>
<organism evidence="2 3">
    <name type="scientific">Histidinibacterium aquaticum</name>
    <dbReference type="NCBI Taxonomy" id="2613962"/>
    <lineage>
        <taxon>Bacteria</taxon>
        <taxon>Pseudomonadati</taxon>
        <taxon>Pseudomonadota</taxon>
        <taxon>Alphaproteobacteria</taxon>
        <taxon>Rhodobacterales</taxon>
        <taxon>Paracoccaceae</taxon>
        <taxon>Histidinibacterium</taxon>
    </lineage>
</organism>
<name>A0A5J5GSE9_9RHOB</name>
<feature type="domain" description="N-acetyltransferase" evidence="1">
    <location>
        <begin position="10"/>
        <end position="168"/>
    </location>
</feature>
<evidence type="ECO:0000313" key="2">
    <source>
        <dbReference type="EMBL" id="KAA9010593.1"/>
    </source>
</evidence>
<keyword evidence="2" id="KW-0808">Transferase</keyword>
<sequence>MIERLETERLILRKPAARDWEMGRDFFMSERAKGIGGPYEEGRAWLIFAAEIGHWEIRGYGMFAVTRKGEDRALGLIGPWVPSIWPETEVGWTIWDPSVEGTGIATEAARACVLHAYRDLGWSTVVSYIAPDNHRSIRLAEKLGAVHDVHAKQPMKDKPSLVYRHPRPADERGAA</sequence>
<comment type="caution">
    <text evidence="2">The sequence shown here is derived from an EMBL/GenBank/DDBJ whole genome shotgun (WGS) entry which is preliminary data.</text>
</comment>
<evidence type="ECO:0000313" key="3">
    <source>
        <dbReference type="Proteomes" id="UP000326554"/>
    </source>
</evidence>
<gene>
    <name evidence="2" type="ORF">F3S47_04970</name>
</gene>
<dbReference type="InterPro" id="IPR051531">
    <property type="entry name" value="N-acetyltransferase"/>
</dbReference>
<accession>A0A5J5GSE9</accession>
<dbReference type="Pfam" id="PF13302">
    <property type="entry name" value="Acetyltransf_3"/>
    <property type="match status" value="1"/>
</dbReference>
<dbReference type="PROSITE" id="PS51186">
    <property type="entry name" value="GNAT"/>
    <property type="match status" value="1"/>
</dbReference>
<protein>
    <submittedName>
        <fullName evidence="2">GNAT family N-acetyltransferase</fullName>
    </submittedName>
</protein>
<keyword evidence="3" id="KW-1185">Reference proteome</keyword>
<dbReference type="InterPro" id="IPR016181">
    <property type="entry name" value="Acyl_CoA_acyltransferase"/>
</dbReference>
<dbReference type="SUPFAM" id="SSF55729">
    <property type="entry name" value="Acyl-CoA N-acyltransferases (Nat)"/>
    <property type="match status" value="1"/>
</dbReference>
<dbReference type="GO" id="GO:0016747">
    <property type="term" value="F:acyltransferase activity, transferring groups other than amino-acyl groups"/>
    <property type="evidence" value="ECO:0007669"/>
    <property type="project" value="InterPro"/>
</dbReference>
<dbReference type="PANTHER" id="PTHR43792:SF1">
    <property type="entry name" value="N-ACETYLTRANSFERASE DOMAIN-CONTAINING PROTEIN"/>
    <property type="match status" value="1"/>
</dbReference>
<reference evidence="2 3" key="1">
    <citation type="submission" date="2019-09" db="EMBL/GenBank/DDBJ databases">
        <authorList>
            <person name="Park J.-S."/>
            <person name="Choi H.-J."/>
        </authorList>
    </citation>
    <scope>NUCLEOTIDE SEQUENCE [LARGE SCALE GENOMIC DNA]</scope>
    <source>
        <strain evidence="2 3">176SS1-4</strain>
    </source>
</reference>
<dbReference type="Proteomes" id="UP000326554">
    <property type="component" value="Unassembled WGS sequence"/>
</dbReference>
<dbReference type="Gene3D" id="3.40.630.30">
    <property type="match status" value="1"/>
</dbReference>
<dbReference type="InterPro" id="IPR000182">
    <property type="entry name" value="GNAT_dom"/>
</dbReference>
<dbReference type="EMBL" id="VYQE01000001">
    <property type="protein sequence ID" value="KAA9010593.1"/>
    <property type="molecule type" value="Genomic_DNA"/>
</dbReference>
<dbReference type="PANTHER" id="PTHR43792">
    <property type="entry name" value="GNAT FAMILY, PUTATIVE (AFU_ORTHOLOGUE AFUA_3G00765)-RELATED-RELATED"/>
    <property type="match status" value="1"/>
</dbReference>
<dbReference type="RefSeq" id="WP_150444078.1">
    <property type="nucleotide sequence ID" value="NZ_VYQE01000001.1"/>
</dbReference>
<proteinExistence type="predicted"/>